<evidence type="ECO:0000313" key="2">
    <source>
        <dbReference type="EnsemblPlants" id="MELO3C010003.2.1"/>
    </source>
</evidence>
<sequence length="63" mass="7324">MEKAISPMPWKRRWAISPMSWNRRWGKFLRRRIGRNIRSTHGGNVGSTPLQRPPPVDIDGVES</sequence>
<organism evidence="2">
    <name type="scientific">Cucumis melo</name>
    <name type="common">Muskmelon</name>
    <dbReference type="NCBI Taxonomy" id="3656"/>
    <lineage>
        <taxon>Eukaryota</taxon>
        <taxon>Viridiplantae</taxon>
        <taxon>Streptophyta</taxon>
        <taxon>Embryophyta</taxon>
        <taxon>Tracheophyta</taxon>
        <taxon>Spermatophyta</taxon>
        <taxon>Magnoliopsida</taxon>
        <taxon>eudicotyledons</taxon>
        <taxon>Gunneridae</taxon>
        <taxon>Pentapetalae</taxon>
        <taxon>rosids</taxon>
        <taxon>fabids</taxon>
        <taxon>Cucurbitales</taxon>
        <taxon>Cucurbitaceae</taxon>
        <taxon>Benincaseae</taxon>
        <taxon>Cucumis</taxon>
    </lineage>
</organism>
<dbReference type="AlphaFoldDB" id="A0A9I9CXL9"/>
<evidence type="ECO:0000256" key="1">
    <source>
        <dbReference type="SAM" id="MobiDB-lite"/>
    </source>
</evidence>
<reference evidence="2" key="1">
    <citation type="submission" date="2023-03" db="UniProtKB">
        <authorList>
            <consortium name="EnsemblPlants"/>
        </authorList>
    </citation>
    <scope>IDENTIFICATION</scope>
</reference>
<feature type="compositionally biased region" description="Polar residues" evidence="1">
    <location>
        <begin position="37"/>
        <end position="50"/>
    </location>
</feature>
<dbReference type="EnsemblPlants" id="MELO3C010003.2.1">
    <property type="protein sequence ID" value="MELO3C010003.2.1"/>
    <property type="gene ID" value="MELO3C010003.2"/>
</dbReference>
<accession>A0A9I9CXL9</accession>
<name>A0A9I9CXL9_CUCME</name>
<feature type="region of interest" description="Disordered" evidence="1">
    <location>
        <begin position="36"/>
        <end position="63"/>
    </location>
</feature>
<proteinExistence type="predicted"/>
<dbReference type="Gramene" id="MELO3C010003.2.1">
    <property type="protein sequence ID" value="MELO3C010003.2.1"/>
    <property type="gene ID" value="MELO3C010003.2"/>
</dbReference>
<protein>
    <submittedName>
        <fullName evidence="2">Uncharacterized protein</fullName>
    </submittedName>
</protein>